<dbReference type="Proteomes" id="UP001472677">
    <property type="component" value="Unassembled WGS sequence"/>
</dbReference>
<sequence length="144" mass="16428">MNELCVFEEDVGLLSYQDKARLGQWETDASRFYCCSQRGTLIGERESEKQVDISEKGNGEGRGEREGKEHLLDGDEMEAKDKLNENENENGKGTPRRNDYDLVSKNNIRGCGDVSHFSFPPNISSLMHDQFILDIYSVIQNNIY</sequence>
<evidence type="ECO:0000313" key="2">
    <source>
        <dbReference type="EMBL" id="KAK8580065.1"/>
    </source>
</evidence>
<organism evidence="2 3">
    <name type="scientific">Hibiscus sabdariffa</name>
    <name type="common">roselle</name>
    <dbReference type="NCBI Taxonomy" id="183260"/>
    <lineage>
        <taxon>Eukaryota</taxon>
        <taxon>Viridiplantae</taxon>
        <taxon>Streptophyta</taxon>
        <taxon>Embryophyta</taxon>
        <taxon>Tracheophyta</taxon>
        <taxon>Spermatophyta</taxon>
        <taxon>Magnoliopsida</taxon>
        <taxon>eudicotyledons</taxon>
        <taxon>Gunneridae</taxon>
        <taxon>Pentapetalae</taxon>
        <taxon>rosids</taxon>
        <taxon>malvids</taxon>
        <taxon>Malvales</taxon>
        <taxon>Malvaceae</taxon>
        <taxon>Malvoideae</taxon>
        <taxon>Hibiscus</taxon>
    </lineage>
</organism>
<feature type="region of interest" description="Disordered" evidence="1">
    <location>
        <begin position="44"/>
        <end position="102"/>
    </location>
</feature>
<proteinExistence type="predicted"/>
<evidence type="ECO:0000313" key="3">
    <source>
        <dbReference type="Proteomes" id="UP001472677"/>
    </source>
</evidence>
<accession>A0ABR2FGR8</accession>
<reference evidence="2 3" key="1">
    <citation type="journal article" date="2024" name="G3 (Bethesda)">
        <title>Genome assembly of Hibiscus sabdariffa L. provides insights into metabolisms of medicinal natural products.</title>
        <authorList>
            <person name="Kim T."/>
        </authorList>
    </citation>
    <scope>NUCLEOTIDE SEQUENCE [LARGE SCALE GENOMIC DNA]</scope>
    <source>
        <strain evidence="2">TK-2024</strain>
        <tissue evidence="2">Old leaves</tissue>
    </source>
</reference>
<dbReference type="EMBL" id="JBBPBM010000006">
    <property type="protein sequence ID" value="KAK8580065.1"/>
    <property type="molecule type" value="Genomic_DNA"/>
</dbReference>
<gene>
    <name evidence="2" type="ORF">V6N12_070351</name>
</gene>
<protein>
    <submittedName>
        <fullName evidence="2">Uncharacterized protein</fullName>
    </submittedName>
</protein>
<evidence type="ECO:0000256" key="1">
    <source>
        <dbReference type="SAM" id="MobiDB-lite"/>
    </source>
</evidence>
<keyword evidence="3" id="KW-1185">Reference proteome</keyword>
<name>A0ABR2FGR8_9ROSI</name>
<feature type="compositionally biased region" description="Basic and acidic residues" evidence="1">
    <location>
        <begin position="44"/>
        <end position="85"/>
    </location>
</feature>
<comment type="caution">
    <text evidence="2">The sequence shown here is derived from an EMBL/GenBank/DDBJ whole genome shotgun (WGS) entry which is preliminary data.</text>
</comment>